<keyword evidence="1" id="KW-0732">Signal</keyword>
<evidence type="ECO:0000256" key="1">
    <source>
        <dbReference type="SAM" id="SignalP"/>
    </source>
</evidence>
<feature type="signal peptide" evidence="1">
    <location>
        <begin position="1"/>
        <end position="25"/>
    </location>
</feature>
<feature type="chain" id="PRO_5045561734" description="DUF3108 domain-containing protein" evidence="1">
    <location>
        <begin position="26"/>
        <end position="221"/>
    </location>
</feature>
<dbReference type="EMBL" id="JABFUC010000007">
    <property type="protein sequence ID" value="MCG6658162.1"/>
    <property type="molecule type" value="Genomic_DNA"/>
</dbReference>
<keyword evidence="3" id="KW-1185">Reference proteome</keyword>
<evidence type="ECO:0000313" key="2">
    <source>
        <dbReference type="EMBL" id="MCG6658162.1"/>
    </source>
</evidence>
<comment type="caution">
    <text evidence="2">The sequence shown here is derived from an EMBL/GenBank/DDBJ whole genome shotgun (WGS) entry which is preliminary data.</text>
</comment>
<proteinExistence type="predicted"/>
<protein>
    <recommendedName>
        <fullName evidence="4">DUF3108 domain-containing protein</fullName>
    </recommendedName>
</protein>
<sequence>MIARYRLLSTLLLGAFLTLPLAAKAATGATPFAASYRLEVRGWPNATIDHRLTRDGASWYSEMRGSIAVARGRERSRFLIQKNGVNALQYASGYSLLGFGGDYRLAPGDLTELPDRQAALFELSRRAVSQRCESTCELRYLDHRGRETRLEFRSLARETLRLPAGEFEAVRVEVTEPDSPERRMEFSFHPELPGLLLAVDYHRDGEQRSRLSLTSLNLDTP</sequence>
<reference evidence="2 3" key="1">
    <citation type="submission" date="2020-05" db="EMBL/GenBank/DDBJ databases">
        <title>Comparative genomic analysis of denitrifying bacteria from Halomonas genus.</title>
        <authorList>
            <person name="Wang L."/>
            <person name="Shao Z."/>
        </authorList>
    </citation>
    <scope>NUCLEOTIDE SEQUENCE [LARGE SCALE GENOMIC DNA]</scope>
    <source>
        <strain evidence="2 3">A4</strain>
    </source>
</reference>
<dbReference type="Proteomes" id="UP000814385">
    <property type="component" value="Unassembled WGS sequence"/>
</dbReference>
<evidence type="ECO:0000313" key="3">
    <source>
        <dbReference type="Proteomes" id="UP000814385"/>
    </source>
</evidence>
<accession>A0ABS9PA84</accession>
<gene>
    <name evidence="2" type="ORF">HOP52_10390</name>
</gene>
<evidence type="ECO:0008006" key="4">
    <source>
        <dbReference type="Google" id="ProtNLM"/>
    </source>
</evidence>
<organism evidence="2 3">
    <name type="scientific">Billgrantia campisalis</name>
    <dbReference type="NCBI Taxonomy" id="74661"/>
    <lineage>
        <taxon>Bacteria</taxon>
        <taxon>Pseudomonadati</taxon>
        <taxon>Pseudomonadota</taxon>
        <taxon>Gammaproteobacteria</taxon>
        <taxon>Oceanospirillales</taxon>
        <taxon>Halomonadaceae</taxon>
        <taxon>Billgrantia</taxon>
    </lineage>
</organism>
<name>A0ABS9PA84_9GAMM</name>
<dbReference type="RefSeq" id="WP_238977314.1">
    <property type="nucleotide sequence ID" value="NZ_JABFUC010000007.1"/>
</dbReference>